<keyword evidence="3" id="KW-0472">Membrane</keyword>
<dbReference type="PROSITE" id="PS51375">
    <property type="entry name" value="PPR"/>
    <property type="match status" value="1"/>
</dbReference>
<evidence type="ECO:0000313" key="7">
    <source>
        <dbReference type="EMBL" id="CAL4805142.1"/>
    </source>
</evidence>
<evidence type="ECO:0000313" key="5">
    <source>
        <dbReference type="EMBL" id="CAI4017830.1"/>
    </source>
</evidence>
<dbReference type="SUPFAM" id="SSF53335">
    <property type="entry name" value="S-adenosyl-L-methionine-dependent methyltransferases"/>
    <property type="match status" value="1"/>
</dbReference>
<dbReference type="AlphaFoldDB" id="A0A9P1GN25"/>
<dbReference type="InterPro" id="IPR002885">
    <property type="entry name" value="PPR_rpt"/>
</dbReference>
<evidence type="ECO:0000259" key="4">
    <source>
        <dbReference type="PROSITE" id="PS51144"/>
    </source>
</evidence>
<sequence>MAAGSSVWADLFNQLPATPTDYPPLDERKYPERFTDDIFRDELPELEFRLEEACVKGSIQEVHDLILKGADKNAPLDKELKTPLMIACQLGWFHLVKWLVEFEGVDLDGPVSRCGFRAIDYAGKEQFRWPNEEVEIADYLRSSGSNYTWWGACFAGDIPRIDEFLQNGQDINEVNPVLWNYNAVDCAIHGGCGKAAQFLVARGGIITVRNCHIPVWEDMLWSLGRGDAFMYKMDSIIQAVTRDQPVDHLCKDLDARALTKCIGQLGRLHKPLAAATLLEAVQRSRGDVNVIHYNAAISACASASAWSLALQLFCNAKLEAVDIFSYGSLINAYSKALYWAEPIDLLKDASQQQLQLNSIIFSSAISAQRWPTALALVLQMQQRALEVAPVLTSTISCCRSARSAWPSALHLLRSVEPLESQNVLLGAVMAASWVKAMQLVEDMASTRVAEDQATAASLISGLGSIGHWKSALHSLEEATVKSLQLDAITFAAAIGACEKSACWESALHVLTQLPSGRSTAFNAAISACSKASAWAAAFSLFHDMVSHEIRADLISCNALLNACDKGQQWALALDVLETMSLKQILADAISYTAALEASETKTEQWMTTLQLLEEVIEGGYDEWTTNDIDYVHYYQAGSPADCLKHSILVYALTEFVQDARPFVYIDTHSGTGIYDLNSPEAKRFQNHQGGVVTLATKDVRSRSLRDYLRLQKVQNVTGRLADIGHCYLGSPVIAQHFLRPQDASLLFEASSPVAQALEENLRPLGPLGPLHATRVCCGSCYRWFSEDLEIPRGSRVLALIDPPYDSASSSDRWNLYLVKQIRERWTDSSVLLWHPFASEEHTTRLHARLVAMQLGELQVAELQTATSRSSVIIVNPPASFEQLDLLLTDLSRNLGGTCHSKIMPLVNVFLGTTPRGWQVMLTPPYDTSTVLTFLNGKKYFLQKMEFTSPSENSLDGQSFDMEMQLVHKAEDGQLLINSVFLKVGLVEGNEYLSTFWPQFPPKVSSDGTAAQIANPYYAGLPGDRSLFAFNGSGTVPPCATDTIWLVFKQPLTISRGQRDLYRGALNTSAAHSGFLRFGPPPAGVVQPWSMELGMNNRITQPQGSRQIVFFSMSNPPTKMSFDFDGHFWGFLGIGLLLLSVLIGLMALLCLLCSGAAGRSARSKEVYTAESDEDRQPLRRFPQPVQMQQHVHPQVQLWQQPPSMGMMSQQQMGRPPMTQPMHFGGAGQARGYMR</sequence>
<dbReference type="Gene3D" id="3.10.200.10">
    <property type="entry name" value="Alpha carbonic anhydrase"/>
    <property type="match status" value="1"/>
</dbReference>
<dbReference type="InterPro" id="IPR036770">
    <property type="entry name" value="Ankyrin_rpt-contain_sf"/>
</dbReference>
<keyword evidence="1" id="KW-0677">Repeat</keyword>
<dbReference type="EMBL" id="CAMXCT010006657">
    <property type="protein sequence ID" value="CAI4017830.1"/>
    <property type="molecule type" value="Genomic_DNA"/>
</dbReference>
<dbReference type="Pfam" id="PF12796">
    <property type="entry name" value="Ank_2"/>
    <property type="match status" value="1"/>
</dbReference>
<dbReference type="InterPro" id="IPR007473">
    <property type="entry name" value="RlmJ"/>
</dbReference>
<feature type="repeat" description="PPR" evidence="2">
    <location>
        <begin position="517"/>
        <end position="551"/>
    </location>
</feature>
<dbReference type="SMART" id="SM01057">
    <property type="entry name" value="Carb_anhydrase"/>
    <property type="match status" value="1"/>
</dbReference>
<dbReference type="InterPro" id="IPR001148">
    <property type="entry name" value="CA_dom"/>
</dbReference>
<evidence type="ECO:0000313" key="8">
    <source>
        <dbReference type="Proteomes" id="UP001152797"/>
    </source>
</evidence>
<proteinExistence type="predicted"/>
<dbReference type="Gene3D" id="3.40.50.150">
    <property type="entry name" value="Vaccinia Virus protein VP39"/>
    <property type="match status" value="1"/>
</dbReference>
<keyword evidence="3" id="KW-1133">Transmembrane helix</keyword>
<feature type="transmembrane region" description="Helical" evidence="3">
    <location>
        <begin position="1127"/>
        <end position="1153"/>
    </location>
</feature>
<dbReference type="InterPro" id="IPR011990">
    <property type="entry name" value="TPR-like_helical_dom_sf"/>
</dbReference>
<dbReference type="CDD" id="cd03124">
    <property type="entry name" value="alpha_CA_prokaryotic_like"/>
    <property type="match status" value="1"/>
</dbReference>
<dbReference type="PANTHER" id="PTHR47447">
    <property type="entry name" value="OS03G0856100 PROTEIN"/>
    <property type="match status" value="1"/>
</dbReference>
<dbReference type="Pfam" id="PF13812">
    <property type="entry name" value="PPR_3"/>
    <property type="match status" value="1"/>
</dbReference>
<dbReference type="EMBL" id="CAMXCT020006657">
    <property type="protein sequence ID" value="CAL1171205.1"/>
    <property type="molecule type" value="Genomic_DNA"/>
</dbReference>
<dbReference type="Gene3D" id="1.25.40.10">
    <property type="entry name" value="Tetratricopeptide repeat domain"/>
    <property type="match status" value="3"/>
</dbReference>
<dbReference type="Pfam" id="PF01535">
    <property type="entry name" value="PPR"/>
    <property type="match status" value="1"/>
</dbReference>
<dbReference type="Proteomes" id="UP001152797">
    <property type="component" value="Unassembled WGS sequence"/>
</dbReference>
<gene>
    <name evidence="5" type="ORF">C1SCF055_LOCUS42442</name>
</gene>
<dbReference type="PROSITE" id="PS51144">
    <property type="entry name" value="ALPHA_CA_2"/>
    <property type="match status" value="1"/>
</dbReference>
<comment type="caution">
    <text evidence="5">The sequence shown here is derived from an EMBL/GenBank/DDBJ whole genome shotgun (WGS) entry which is preliminary data.</text>
</comment>
<dbReference type="InterPro" id="IPR002110">
    <property type="entry name" value="Ankyrin_rpt"/>
</dbReference>
<dbReference type="GO" id="GO:0070475">
    <property type="term" value="P:rRNA base methylation"/>
    <property type="evidence" value="ECO:0007669"/>
    <property type="project" value="InterPro"/>
</dbReference>
<evidence type="ECO:0000256" key="3">
    <source>
        <dbReference type="SAM" id="Phobius"/>
    </source>
</evidence>
<dbReference type="PANTHER" id="PTHR47447:SF17">
    <property type="entry name" value="OS12G0638900 PROTEIN"/>
    <property type="match status" value="1"/>
</dbReference>
<dbReference type="Pfam" id="PF00194">
    <property type="entry name" value="Carb_anhydrase"/>
    <property type="match status" value="1"/>
</dbReference>
<dbReference type="EMBL" id="CAMXCT030006657">
    <property type="protein sequence ID" value="CAL4805142.1"/>
    <property type="molecule type" value="Genomic_DNA"/>
</dbReference>
<organism evidence="5">
    <name type="scientific">Cladocopium goreaui</name>
    <dbReference type="NCBI Taxonomy" id="2562237"/>
    <lineage>
        <taxon>Eukaryota</taxon>
        <taxon>Sar</taxon>
        <taxon>Alveolata</taxon>
        <taxon>Dinophyceae</taxon>
        <taxon>Suessiales</taxon>
        <taxon>Symbiodiniaceae</taxon>
        <taxon>Cladocopium</taxon>
    </lineage>
</organism>
<dbReference type="OrthoDB" id="429145at2759"/>
<dbReference type="Gene3D" id="1.25.40.20">
    <property type="entry name" value="Ankyrin repeat-containing domain"/>
    <property type="match status" value="1"/>
</dbReference>
<reference evidence="6" key="2">
    <citation type="submission" date="2024-04" db="EMBL/GenBank/DDBJ databases">
        <authorList>
            <person name="Chen Y."/>
            <person name="Shah S."/>
            <person name="Dougan E. K."/>
            <person name="Thang M."/>
            <person name="Chan C."/>
        </authorList>
    </citation>
    <scope>NUCLEOTIDE SEQUENCE [LARGE SCALE GENOMIC DNA]</scope>
</reference>
<dbReference type="InterPro" id="IPR041891">
    <property type="entry name" value="Alpha_CA_prokaryot-like"/>
</dbReference>
<evidence type="ECO:0000313" key="6">
    <source>
        <dbReference type="EMBL" id="CAL1171205.1"/>
    </source>
</evidence>
<keyword evidence="8" id="KW-1185">Reference proteome</keyword>
<evidence type="ECO:0000256" key="2">
    <source>
        <dbReference type="PROSITE-ProRule" id="PRU00708"/>
    </source>
</evidence>
<dbReference type="SUPFAM" id="SSF51069">
    <property type="entry name" value="Carbonic anhydrase"/>
    <property type="match status" value="1"/>
</dbReference>
<accession>A0A9P1GN25</accession>
<dbReference type="InterPro" id="IPR029063">
    <property type="entry name" value="SAM-dependent_MTases_sf"/>
</dbReference>
<keyword evidence="3" id="KW-0812">Transmembrane</keyword>
<keyword evidence="7" id="KW-0489">Methyltransferase</keyword>
<evidence type="ECO:0000256" key="1">
    <source>
        <dbReference type="ARBA" id="ARBA00022737"/>
    </source>
</evidence>
<dbReference type="GO" id="GO:0008649">
    <property type="term" value="F:rRNA methyltransferase activity"/>
    <property type="evidence" value="ECO:0007669"/>
    <property type="project" value="InterPro"/>
</dbReference>
<keyword evidence="7" id="KW-0808">Transferase</keyword>
<protein>
    <submittedName>
        <fullName evidence="7">Ribosomal RNA large subunit methyltransferase J (23S rRNA (Adenine(2030)-N6)-methyltransferase) (23S rRNA m6A2030 methyltransferase) (ORFJ)</fullName>
    </submittedName>
</protein>
<dbReference type="Pfam" id="PF04378">
    <property type="entry name" value="RsmJ"/>
    <property type="match status" value="1"/>
</dbReference>
<dbReference type="InterPro" id="IPR036398">
    <property type="entry name" value="CA_dom_sf"/>
</dbReference>
<name>A0A9P1GN25_9DINO</name>
<dbReference type="SUPFAM" id="SSF48403">
    <property type="entry name" value="Ankyrin repeat"/>
    <property type="match status" value="1"/>
</dbReference>
<feature type="domain" description="Alpha-carbonic anhydrase" evidence="4">
    <location>
        <begin position="811"/>
        <end position="1111"/>
    </location>
</feature>
<reference evidence="5" key="1">
    <citation type="submission" date="2022-10" db="EMBL/GenBank/DDBJ databases">
        <authorList>
            <person name="Chen Y."/>
            <person name="Dougan E. K."/>
            <person name="Chan C."/>
            <person name="Rhodes N."/>
            <person name="Thang M."/>
        </authorList>
    </citation>
    <scope>NUCLEOTIDE SEQUENCE</scope>
</reference>